<dbReference type="PANTHER" id="PTHR42760:SF40">
    <property type="entry name" value="3-OXOACYL-[ACYL-CARRIER-PROTEIN] REDUCTASE, CHLOROPLASTIC"/>
    <property type="match status" value="1"/>
</dbReference>
<feature type="domain" description="Ketoreductase" evidence="9">
    <location>
        <begin position="24"/>
        <end position="212"/>
    </location>
</feature>
<evidence type="ECO:0000256" key="5">
    <source>
        <dbReference type="ARBA" id="ARBA00023002"/>
    </source>
</evidence>
<gene>
    <name evidence="10" type="primary">fabG_8</name>
    <name evidence="10" type="ORF">ENSA5_36680</name>
</gene>
<comment type="catalytic activity">
    <reaction evidence="7">
        <text>a (3R)-hydroxyacyl-[ACP] + NADP(+) = a 3-oxoacyl-[ACP] + NADPH + H(+)</text>
        <dbReference type="Rhea" id="RHEA:17397"/>
        <dbReference type="Rhea" id="RHEA-COMP:9916"/>
        <dbReference type="Rhea" id="RHEA-COMP:9945"/>
        <dbReference type="ChEBI" id="CHEBI:15378"/>
        <dbReference type="ChEBI" id="CHEBI:57783"/>
        <dbReference type="ChEBI" id="CHEBI:58349"/>
        <dbReference type="ChEBI" id="CHEBI:78776"/>
        <dbReference type="ChEBI" id="CHEBI:78827"/>
        <dbReference type="EC" id="1.1.1.100"/>
    </reaction>
</comment>
<evidence type="ECO:0000256" key="4">
    <source>
        <dbReference type="ARBA" id="ARBA00022857"/>
    </source>
</evidence>
<dbReference type="PANTHER" id="PTHR42760">
    <property type="entry name" value="SHORT-CHAIN DEHYDROGENASES/REDUCTASES FAMILY MEMBER"/>
    <property type="match status" value="1"/>
</dbReference>
<dbReference type="FunFam" id="3.40.50.720:FF:000115">
    <property type="entry name" value="3-oxoacyl-[acyl-carrier-protein] reductase FabG"/>
    <property type="match status" value="1"/>
</dbReference>
<dbReference type="Pfam" id="PF13561">
    <property type="entry name" value="adh_short_C2"/>
    <property type="match status" value="1"/>
</dbReference>
<keyword evidence="4" id="KW-0521">NADP</keyword>
<keyword evidence="11" id="KW-1185">Reference proteome</keyword>
<evidence type="ECO:0000256" key="2">
    <source>
        <dbReference type="ARBA" id="ARBA00006484"/>
    </source>
</evidence>
<keyword evidence="5 10" id="KW-0560">Oxidoreductase</keyword>
<feature type="region of interest" description="Disordered" evidence="8">
    <location>
        <begin position="1"/>
        <end position="21"/>
    </location>
</feature>
<dbReference type="GO" id="GO:0030497">
    <property type="term" value="P:fatty acid elongation"/>
    <property type="evidence" value="ECO:0007669"/>
    <property type="project" value="TreeGrafter"/>
</dbReference>
<protein>
    <recommendedName>
        <fullName evidence="3">3-oxoacyl-[acyl-carrier-protein] reductase FabG</fullName>
    </recommendedName>
    <alternativeName>
        <fullName evidence="6">Beta-ketoacyl-ACP reductase</fullName>
    </alternativeName>
</protein>
<comment type="function">
    <text evidence="1">Catalyzes the NADPH-dependent reduction of beta-ketoacyl-ACP substrates to beta-hydroxyacyl-ACP products, the first reductive step in the elongation cycle of fatty acid biosynthesis.</text>
</comment>
<sequence length="275" mass="28302">MVGLGDRLGPRHESNNNTMSNEQRVAIITGAANGIGLATAQAFADAGYHVVAWDLAEAAGAELVRSIADAGKAASFASVDVSDAAAVERAAEAVIAEHGRIDVLVNNAGILRDGQLVKVKGGELVGKMGADQFDAVIAVNLKGVFTCTQAVAPHMIARKYGRIINASSVVGLYGNFGQTNYVAAKAGVIGMTKVWARELGRYGVTVNAIAPGFIATDMVKQMPAHVLEGMVAHTPVGRIGDPEDIARAYLFLADPGSGFISGTVLSVDGGMVVGT</sequence>
<comment type="caution">
    <text evidence="10">The sequence shown here is derived from an EMBL/GenBank/DDBJ whole genome shotgun (WGS) entry which is preliminary data.</text>
</comment>
<organism evidence="10 11">
    <name type="scientific">Enhygromyxa salina</name>
    <dbReference type="NCBI Taxonomy" id="215803"/>
    <lineage>
        <taxon>Bacteria</taxon>
        <taxon>Pseudomonadati</taxon>
        <taxon>Myxococcota</taxon>
        <taxon>Polyangia</taxon>
        <taxon>Nannocystales</taxon>
        <taxon>Nannocystaceae</taxon>
        <taxon>Enhygromyxa</taxon>
    </lineage>
</organism>
<dbReference type="GO" id="GO:0004316">
    <property type="term" value="F:3-oxoacyl-[acyl-carrier-protein] reductase (NADPH) activity"/>
    <property type="evidence" value="ECO:0007669"/>
    <property type="project" value="UniProtKB-EC"/>
</dbReference>
<evidence type="ECO:0000256" key="3">
    <source>
        <dbReference type="ARBA" id="ARBA00017650"/>
    </source>
</evidence>
<evidence type="ECO:0000256" key="6">
    <source>
        <dbReference type="ARBA" id="ARBA00029899"/>
    </source>
</evidence>
<evidence type="ECO:0000313" key="10">
    <source>
        <dbReference type="EMBL" id="PRP96592.1"/>
    </source>
</evidence>
<evidence type="ECO:0000256" key="1">
    <source>
        <dbReference type="ARBA" id="ARBA00002607"/>
    </source>
</evidence>
<dbReference type="PRINTS" id="PR00080">
    <property type="entry name" value="SDRFAMILY"/>
</dbReference>
<dbReference type="Proteomes" id="UP000237968">
    <property type="component" value="Unassembled WGS sequence"/>
</dbReference>
<dbReference type="InterPro" id="IPR020904">
    <property type="entry name" value="Sc_DH/Rdtase_CS"/>
</dbReference>
<dbReference type="InterPro" id="IPR057326">
    <property type="entry name" value="KR_dom"/>
</dbReference>
<evidence type="ECO:0000256" key="7">
    <source>
        <dbReference type="ARBA" id="ARBA00048508"/>
    </source>
</evidence>
<dbReference type="InterPro" id="IPR002347">
    <property type="entry name" value="SDR_fam"/>
</dbReference>
<dbReference type="SUPFAM" id="SSF51735">
    <property type="entry name" value="NAD(P)-binding Rossmann-fold domains"/>
    <property type="match status" value="1"/>
</dbReference>
<dbReference type="InterPro" id="IPR036291">
    <property type="entry name" value="NAD(P)-bd_dom_sf"/>
</dbReference>
<comment type="similarity">
    <text evidence="2">Belongs to the short-chain dehydrogenases/reductases (SDR) family.</text>
</comment>
<dbReference type="AlphaFoldDB" id="A0A2S9XUQ8"/>
<dbReference type="Gene3D" id="3.40.50.720">
    <property type="entry name" value="NAD(P)-binding Rossmann-like Domain"/>
    <property type="match status" value="1"/>
</dbReference>
<evidence type="ECO:0000259" key="9">
    <source>
        <dbReference type="SMART" id="SM00822"/>
    </source>
</evidence>
<reference evidence="10 11" key="1">
    <citation type="submission" date="2018-03" db="EMBL/GenBank/DDBJ databases">
        <title>Draft Genome Sequences of the Obligatory Marine Myxobacteria Enhygromyxa salina SWB005.</title>
        <authorList>
            <person name="Poehlein A."/>
            <person name="Moghaddam J.A."/>
            <person name="Harms H."/>
            <person name="Alanjari M."/>
            <person name="Koenig G.M."/>
            <person name="Daniel R."/>
            <person name="Schaeberle T.F."/>
        </authorList>
    </citation>
    <scope>NUCLEOTIDE SEQUENCE [LARGE SCALE GENOMIC DNA]</scope>
    <source>
        <strain evidence="10 11">SWB005</strain>
    </source>
</reference>
<dbReference type="EMBL" id="PVNK01000165">
    <property type="protein sequence ID" value="PRP96592.1"/>
    <property type="molecule type" value="Genomic_DNA"/>
</dbReference>
<evidence type="ECO:0000313" key="11">
    <source>
        <dbReference type="Proteomes" id="UP000237968"/>
    </source>
</evidence>
<dbReference type="NCBIfam" id="NF009466">
    <property type="entry name" value="PRK12826.1-2"/>
    <property type="match status" value="1"/>
</dbReference>
<dbReference type="PRINTS" id="PR00081">
    <property type="entry name" value="GDHRDH"/>
</dbReference>
<dbReference type="SMART" id="SM00822">
    <property type="entry name" value="PKS_KR"/>
    <property type="match status" value="1"/>
</dbReference>
<name>A0A2S9XUQ8_9BACT</name>
<dbReference type="PROSITE" id="PS00061">
    <property type="entry name" value="ADH_SHORT"/>
    <property type="match status" value="1"/>
</dbReference>
<proteinExistence type="inferred from homology"/>
<evidence type="ECO:0000256" key="8">
    <source>
        <dbReference type="SAM" id="MobiDB-lite"/>
    </source>
</evidence>
<accession>A0A2S9XUQ8</accession>